<comment type="caution">
    <text evidence="2">The sequence shown here is derived from an EMBL/GenBank/DDBJ whole genome shotgun (WGS) entry which is preliminary data.</text>
</comment>
<evidence type="ECO:0008006" key="4">
    <source>
        <dbReference type="Google" id="ProtNLM"/>
    </source>
</evidence>
<dbReference type="OrthoDB" id="8526034at2"/>
<dbReference type="AlphaFoldDB" id="A0A229FWK2"/>
<evidence type="ECO:0000256" key="1">
    <source>
        <dbReference type="SAM" id="MobiDB-lite"/>
    </source>
</evidence>
<reference evidence="2 3" key="1">
    <citation type="submission" date="2017-06" db="EMBL/GenBank/DDBJ databases">
        <title>Reclassification of a Polynucleobacter cosmopolitanus strain isolated from tropical Lake Victoria as Polynucleobacter victoriensis comb. nov.</title>
        <authorList>
            <person name="Hahn M.W."/>
        </authorList>
    </citation>
    <scope>NUCLEOTIDE SEQUENCE [LARGE SCALE GENOMIC DNA]</scope>
    <source>
        <strain evidence="2 3">MWH-MoIso2</strain>
    </source>
</reference>
<gene>
    <name evidence="2" type="ORF">AOC33_04455</name>
</gene>
<dbReference type="InterPro" id="IPR021736">
    <property type="entry name" value="DUF3305"/>
</dbReference>
<evidence type="ECO:0000313" key="3">
    <source>
        <dbReference type="Proteomes" id="UP000215188"/>
    </source>
</evidence>
<dbReference type="Pfam" id="PF11749">
    <property type="entry name" value="DUF3305"/>
    <property type="match status" value="1"/>
</dbReference>
<organism evidence="2 3">
    <name type="scientific">Polynucleobacter cosmopolitanus</name>
    <dbReference type="NCBI Taxonomy" id="351345"/>
    <lineage>
        <taxon>Bacteria</taxon>
        <taxon>Pseudomonadati</taxon>
        <taxon>Pseudomonadota</taxon>
        <taxon>Betaproteobacteria</taxon>
        <taxon>Burkholderiales</taxon>
        <taxon>Burkholderiaceae</taxon>
        <taxon>Polynucleobacter</taxon>
    </lineage>
</organism>
<protein>
    <recommendedName>
        <fullName evidence="4">DUF3305 domain-containing protein</fullName>
    </recommendedName>
</protein>
<proteinExistence type="predicted"/>
<accession>A0A229FWK2</accession>
<name>A0A229FWK2_9BURK</name>
<evidence type="ECO:0000313" key="2">
    <source>
        <dbReference type="EMBL" id="OXL16324.1"/>
    </source>
</evidence>
<dbReference type="EMBL" id="NJGG01000001">
    <property type="protein sequence ID" value="OXL16324.1"/>
    <property type="molecule type" value="Genomic_DNA"/>
</dbReference>
<dbReference type="RefSeq" id="WP_089515350.1">
    <property type="nucleotide sequence ID" value="NZ_NJGG01000001.1"/>
</dbReference>
<feature type="region of interest" description="Disordered" evidence="1">
    <location>
        <begin position="152"/>
        <end position="173"/>
    </location>
</feature>
<dbReference type="Proteomes" id="UP000215188">
    <property type="component" value="Unassembled WGS sequence"/>
</dbReference>
<sequence length="173" mass="20075">MKLKLAVVMRKDFLDNPWQSYRWVLDEVVYDVGQFAHKTPDHILSDRPAMCMRSDEKTERWLYTGFEIQLYKDEAEGYYLNSTSTKPAWFVMWRLEDHPDGGDPIAVPHFLSISYYEAGRLLDGGETVENVPLDPDTSAWLADFVTENYKPEPKKRARPVSFKGAHRPKDEAS</sequence>
<keyword evidence="3" id="KW-1185">Reference proteome</keyword>